<organism evidence="3 4">
    <name type="scientific">Marinomonas rhodophyticola</name>
    <dbReference type="NCBI Taxonomy" id="2992803"/>
    <lineage>
        <taxon>Bacteria</taxon>
        <taxon>Pseudomonadati</taxon>
        <taxon>Pseudomonadota</taxon>
        <taxon>Gammaproteobacteria</taxon>
        <taxon>Oceanospirillales</taxon>
        <taxon>Oceanospirillaceae</taxon>
        <taxon>Marinomonas</taxon>
    </lineage>
</organism>
<dbReference type="SUPFAM" id="SSF55073">
    <property type="entry name" value="Nucleotide cyclase"/>
    <property type="match status" value="1"/>
</dbReference>
<dbReference type="InterPro" id="IPR043128">
    <property type="entry name" value="Rev_trsase/Diguanyl_cyclase"/>
</dbReference>
<comment type="caution">
    <text evidence="3">The sequence shown here is derived from an EMBL/GenBank/DDBJ whole genome shotgun (WGS) entry which is preliminary data.</text>
</comment>
<feature type="transmembrane region" description="Helical" evidence="1">
    <location>
        <begin position="85"/>
        <end position="102"/>
    </location>
</feature>
<evidence type="ECO:0000313" key="4">
    <source>
        <dbReference type="Proteomes" id="UP001431181"/>
    </source>
</evidence>
<gene>
    <name evidence="3" type="ORF">ONZ52_16065</name>
</gene>
<dbReference type="InterPro" id="IPR050706">
    <property type="entry name" value="Cyclic-di-GMP_PDE-like"/>
</dbReference>
<keyword evidence="1" id="KW-0812">Transmembrane</keyword>
<name>A0ABT3KJY3_9GAMM</name>
<dbReference type="Pfam" id="PF00990">
    <property type="entry name" value="GGDEF"/>
    <property type="match status" value="1"/>
</dbReference>
<proteinExistence type="predicted"/>
<keyword evidence="1" id="KW-0472">Membrane</keyword>
<dbReference type="EMBL" id="JAPEUL010000009">
    <property type="protein sequence ID" value="MCW4630362.1"/>
    <property type="molecule type" value="Genomic_DNA"/>
</dbReference>
<feature type="transmembrane region" description="Helical" evidence="1">
    <location>
        <begin position="114"/>
        <end position="135"/>
    </location>
</feature>
<feature type="transmembrane region" description="Helical" evidence="1">
    <location>
        <begin position="21"/>
        <end position="40"/>
    </location>
</feature>
<dbReference type="InterPro" id="IPR000160">
    <property type="entry name" value="GGDEF_dom"/>
</dbReference>
<evidence type="ECO:0000259" key="2">
    <source>
        <dbReference type="PROSITE" id="PS50887"/>
    </source>
</evidence>
<dbReference type="CDD" id="cd01949">
    <property type="entry name" value="GGDEF"/>
    <property type="match status" value="1"/>
</dbReference>
<protein>
    <submittedName>
        <fullName evidence="3">GGDEF domain-containing protein</fullName>
    </submittedName>
</protein>
<dbReference type="PANTHER" id="PTHR33121">
    <property type="entry name" value="CYCLIC DI-GMP PHOSPHODIESTERASE PDEF"/>
    <property type="match status" value="1"/>
</dbReference>
<dbReference type="SMART" id="SM00267">
    <property type="entry name" value="GGDEF"/>
    <property type="match status" value="1"/>
</dbReference>
<dbReference type="InterPro" id="IPR029787">
    <property type="entry name" value="Nucleotide_cyclase"/>
</dbReference>
<evidence type="ECO:0000313" key="3">
    <source>
        <dbReference type="EMBL" id="MCW4630362.1"/>
    </source>
</evidence>
<feature type="transmembrane region" description="Helical" evidence="1">
    <location>
        <begin position="52"/>
        <end position="73"/>
    </location>
</feature>
<dbReference type="PANTHER" id="PTHR33121:SF70">
    <property type="entry name" value="SIGNALING PROTEIN YKOW"/>
    <property type="match status" value="1"/>
</dbReference>
<dbReference type="NCBIfam" id="TIGR00254">
    <property type="entry name" value="GGDEF"/>
    <property type="match status" value="1"/>
</dbReference>
<keyword evidence="4" id="KW-1185">Reference proteome</keyword>
<sequence length="317" mass="36339">MDWLHRWRYACIDNVQKIMRHKIWLTLLGFVFLLLLTLNFSQGELKPPATWVWVDIIGEGASSLCVVIWLLLVLSMRPVGQVTNWFAAGFIGIFASNFQDFLDEWVHLPLPYTWDSWVESLPVGLLALTVAFCLWRKEQGQIDRYLLKRQAIYHNTTALDHTTSLPKFEHLNTQLEYAFAKGKANWQQHALVLVDITPFSEISYRYGGREADRFLVVISELMLLALREEDMLCHLAGDRFAIVMKNVNQTLAQQKADRLKALIDQFYFSIKDSEHGVSAQATMVLVMADNSMKAPDSLLKQAILALSNQHKLVQSNT</sequence>
<reference evidence="3" key="1">
    <citation type="submission" date="2022-11" db="EMBL/GenBank/DDBJ databases">
        <title>Marinomonas sp. nov., isolated from marine algae.</title>
        <authorList>
            <person name="Choi D.G."/>
            <person name="Kim J.M."/>
            <person name="Lee J.K."/>
            <person name="Baek J.H."/>
            <person name="Jeon C.O."/>
        </authorList>
    </citation>
    <scope>NUCLEOTIDE SEQUENCE</scope>
    <source>
        <strain evidence="3">KJ51-3</strain>
    </source>
</reference>
<dbReference type="Gene3D" id="3.30.70.270">
    <property type="match status" value="1"/>
</dbReference>
<keyword evidence="1" id="KW-1133">Transmembrane helix</keyword>
<evidence type="ECO:0000256" key="1">
    <source>
        <dbReference type="SAM" id="Phobius"/>
    </source>
</evidence>
<dbReference type="PROSITE" id="PS50887">
    <property type="entry name" value="GGDEF"/>
    <property type="match status" value="1"/>
</dbReference>
<accession>A0ABT3KJY3</accession>
<feature type="domain" description="GGDEF" evidence="2">
    <location>
        <begin position="187"/>
        <end position="317"/>
    </location>
</feature>
<dbReference type="RefSeq" id="WP_265219722.1">
    <property type="nucleotide sequence ID" value="NZ_JAPEUL010000009.1"/>
</dbReference>
<dbReference type="Proteomes" id="UP001431181">
    <property type="component" value="Unassembled WGS sequence"/>
</dbReference>